<feature type="compositionally biased region" description="Pro residues" evidence="9">
    <location>
        <begin position="241"/>
        <end position="254"/>
    </location>
</feature>
<feature type="compositionally biased region" description="Basic and acidic residues" evidence="9">
    <location>
        <begin position="694"/>
        <end position="704"/>
    </location>
</feature>
<feature type="compositionally biased region" description="Low complexity" evidence="9">
    <location>
        <begin position="353"/>
        <end position="369"/>
    </location>
</feature>
<keyword evidence="12" id="KW-1185">Reference proteome</keyword>
<feature type="compositionally biased region" description="Low complexity" evidence="9">
    <location>
        <begin position="546"/>
        <end position="600"/>
    </location>
</feature>
<dbReference type="FunFam" id="3.30.40.10:FF:000127">
    <property type="entry name" value="E3 ubiquitin-protein ligase RNF181"/>
    <property type="match status" value="1"/>
</dbReference>
<evidence type="ECO:0000313" key="12">
    <source>
        <dbReference type="Proteomes" id="UP001201980"/>
    </source>
</evidence>
<dbReference type="GO" id="GO:0008270">
    <property type="term" value="F:zinc ion binding"/>
    <property type="evidence" value="ECO:0007669"/>
    <property type="project" value="UniProtKB-KW"/>
</dbReference>
<feature type="region of interest" description="Disordered" evidence="9">
    <location>
        <begin position="281"/>
        <end position="302"/>
    </location>
</feature>
<reference evidence="11" key="1">
    <citation type="submission" date="2022-07" db="EMBL/GenBank/DDBJ databases">
        <title>Draft genome sequence of Zalerion maritima ATCC 34329, a (micro)plastics degrading marine fungus.</title>
        <authorList>
            <person name="Paco A."/>
            <person name="Goncalves M.F.M."/>
            <person name="Rocha-Santos T.A.P."/>
            <person name="Alves A."/>
        </authorList>
    </citation>
    <scope>NUCLEOTIDE SEQUENCE</scope>
    <source>
        <strain evidence="11">ATCC 34329</strain>
    </source>
</reference>
<feature type="region of interest" description="Disordered" evidence="9">
    <location>
        <begin position="160"/>
        <end position="264"/>
    </location>
</feature>
<protein>
    <recommendedName>
        <fullName evidence="2">RING-type E3 ubiquitin transferase</fullName>
        <ecNumber evidence="2">2.3.2.27</ecNumber>
    </recommendedName>
</protein>
<dbReference type="Gene3D" id="3.30.40.10">
    <property type="entry name" value="Zinc/RING finger domain, C3HC4 (zinc finger)"/>
    <property type="match status" value="1"/>
</dbReference>
<feature type="compositionally biased region" description="Low complexity" evidence="9">
    <location>
        <begin position="675"/>
        <end position="684"/>
    </location>
</feature>
<comment type="catalytic activity">
    <reaction evidence="1">
        <text>S-ubiquitinyl-[E2 ubiquitin-conjugating enzyme]-L-cysteine + [acceptor protein]-L-lysine = [E2 ubiquitin-conjugating enzyme]-L-cysteine + N(6)-ubiquitinyl-[acceptor protein]-L-lysine.</text>
        <dbReference type="EC" id="2.3.2.27"/>
    </reaction>
</comment>
<dbReference type="Pfam" id="PF13639">
    <property type="entry name" value="zf-RING_2"/>
    <property type="match status" value="1"/>
</dbReference>
<evidence type="ECO:0000256" key="1">
    <source>
        <dbReference type="ARBA" id="ARBA00000900"/>
    </source>
</evidence>
<dbReference type="InterPro" id="IPR001841">
    <property type="entry name" value="Znf_RING"/>
</dbReference>
<evidence type="ECO:0000256" key="2">
    <source>
        <dbReference type="ARBA" id="ARBA00012483"/>
    </source>
</evidence>
<proteinExistence type="predicted"/>
<keyword evidence="4" id="KW-0479">Metal-binding</keyword>
<feature type="compositionally biased region" description="Polar residues" evidence="9">
    <location>
        <begin position="611"/>
        <end position="620"/>
    </location>
</feature>
<evidence type="ECO:0000256" key="8">
    <source>
        <dbReference type="PROSITE-ProRule" id="PRU00175"/>
    </source>
</evidence>
<keyword evidence="6" id="KW-0833">Ubl conjugation pathway</keyword>
<dbReference type="EMBL" id="JAKWBI020000001">
    <property type="protein sequence ID" value="KAJ2907343.1"/>
    <property type="molecule type" value="Genomic_DNA"/>
</dbReference>
<evidence type="ECO:0000256" key="5">
    <source>
        <dbReference type="ARBA" id="ARBA00022771"/>
    </source>
</evidence>
<gene>
    <name evidence="11" type="ORF">MKZ38_003200</name>
</gene>
<feature type="compositionally biased region" description="Gly residues" evidence="9">
    <location>
        <begin position="327"/>
        <end position="342"/>
    </location>
</feature>
<evidence type="ECO:0000256" key="4">
    <source>
        <dbReference type="ARBA" id="ARBA00022723"/>
    </source>
</evidence>
<feature type="compositionally biased region" description="Acidic residues" evidence="9">
    <location>
        <begin position="198"/>
        <end position="208"/>
    </location>
</feature>
<feature type="compositionally biased region" description="Low complexity" evidence="9">
    <location>
        <begin position="720"/>
        <end position="738"/>
    </location>
</feature>
<keyword evidence="5 8" id="KW-0863">Zinc-finger</keyword>
<feature type="region of interest" description="Disordered" evidence="9">
    <location>
        <begin position="327"/>
        <end position="369"/>
    </location>
</feature>
<dbReference type="InterPro" id="IPR051834">
    <property type="entry name" value="RING_finger_E3_ligase"/>
</dbReference>
<feature type="compositionally biased region" description="Low complexity" evidence="9">
    <location>
        <begin position="639"/>
        <end position="653"/>
    </location>
</feature>
<comment type="caution">
    <text evidence="11">The sequence shown here is derived from an EMBL/GenBank/DDBJ whole genome shotgun (WGS) entry which is preliminary data.</text>
</comment>
<evidence type="ECO:0000259" key="10">
    <source>
        <dbReference type="PROSITE" id="PS50089"/>
    </source>
</evidence>
<feature type="region of interest" description="Disordered" evidence="9">
    <location>
        <begin position="546"/>
        <end position="753"/>
    </location>
</feature>
<dbReference type="InterPro" id="IPR013083">
    <property type="entry name" value="Znf_RING/FYVE/PHD"/>
</dbReference>
<dbReference type="PANTHER" id="PTHR45931">
    <property type="entry name" value="SI:CH211-59O9.10"/>
    <property type="match status" value="1"/>
</dbReference>
<dbReference type="Proteomes" id="UP001201980">
    <property type="component" value="Unassembled WGS sequence"/>
</dbReference>
<dbReference type="SMART" id="SM00184">
    <property type="entry name" value="RING"/>
    <property type="match status" value="1"/>
</dbReference>
<dbReference type="GO" id="GO:0061630">
    <property type="term" value="F:ubiquitin protein ligase activity"/>
    <property type="evidence" value="ECO:0007669"/>
    <property type="project" value="UniProtKB-EC"/>
</dbReference>
<dbReference type="SUPFAM" id="SSF57850">
    <property type="entry name" value="RING/U-box"/>
    <property type="match status" value="1"/>
</dbReference>
<sequence length="753" mass="80775">MHRNNPGLIAFSARSKHRLQFHTHTLATKLTRQGSHLHQPLALATVYPYLARSTATLADLIARKLQWQDRDTSTHLPRPQFRLAFRLLRTTGLLVGLGLATLAALQHGEDEDTMDPPRRNHLDATAGREVVYCHSCRNEWFRDEGGLRCPNCEGEIIEIVSPGEDDPRSELDNDPLADVRRFDRTPHPYHRHQQHEDGDSDPEEGYVDDDGHPRTPGSFLHSTLFEAGARQRNRPGDSPGGIPPPSQNPSPGPGGPNAAEGHDPDRTFVLRRFQEMLLNDFRMGSTGRSGRDTLFPEPPTGVGGPQVFHRHMSYNSGRGGLSMSFTVGGGSGGGGGGGGGGFPPNPFDQYGDSPLYSSPSSPFSPNPSRSTPLPAITFVAIESTNSNNRPRMFSNIMGFAPQPAGPGIPSPIAAAGTANQRVGQDLATILASLLGSIGTNGGVHGDAVYTQEAMDRILSQLMEQNQGSNAPPPASDEAMRNLPRRPLDNEMLPEGTGECTICIQDVELGEEMVVLPCTHWFHEDCIMHWLREHGTCPICRQPIDASGGQTRGSSQPPPSGSGASSGNGPDPGSEAGAGGSQQQSQGGSIPFSFFTTSSSAGDGGASGSTSRVRLSQMTNQERQERLNAIGSTAGFPPGFISANQSSPSSFFSNRGHRSRSRSPPRFGSSERRQRSPSSQSRRSSMFSYGNSDRASNRRDRERRTSQFAASGPGRGTAAASSGNNNDSGSGSGRNNVSGPFMGWFRNPFQGRRS</sequence>
<name>A0AAD5S0I9_9PEZI</name>
<dbReference type="AlphaFoldDB" id="A0AAD5S0I9"/>
<evidence type="ECO:0000256" key="6">
    <source>
        <dbReference type="ARBA" id="ARBA00022786"/>
    </source>
</evidence>
<organism evidence="11 12">
    <name type="scientific">Zalerion maritima</name>
    <dbReference type="NCBI Taxonomy" id="339359"/>
    <lineage>
        <taxon>Eukaryota</taxon>
        <taxon>Fungi</taxon>
        <taxon>Dikarya</taxon>
        <taxon>Ascomycota</taxon>
        <taxon>Pezizomycotina</taxon>
        <taxon>Sordariomycetes</taxon>
        <taxon>Lulworthiomycetidae</taxon>
        <taxon>Lulworthiales</taxon>
        <taxon>Lulworthiaceae</taxon>
        <taxon>Zalerion</taxon>
    </lineage>
</organism>
<feature type="compositionally biased region" description="Basic and acidic residues" evidence="9">
    <location>
        <begin position="165"/>
        <end position="186"/>
    </location>
</feature>
<dbReference type="PANTHER" id="PTHR45931:SF3">
    <property type="entry name" value="RING ZINC FINGER-CONTAINING PROTEIN"/>
    <property type="match status" value="1"/>
</dbReference>
<evidence type="ECO:0000256" key="7">
    <source>
        <dbReference type="ARBA" id="ARBA00022833"/>
    </source>
</evidence>
<keyword evidence="7" id="KW-0862">Zinc</keyword>
<dbReference type="GO" id="GO:0006511">
    <property type="term" value="P:ubiquitin-dependent protein catabolic process"/>
    <property type="evidence" value="ECO:0007669"/>
    <property type="project" value="TreeGrafter"/>
</dbReference>
<dbReference type="EC" id="2.3.2.27" evidence="2"/>
<accession>A0AAD5S0I9</accession>
<dbReference type="PROSITE" id="PS50089">
    <property type="entry name" value="ZF_RING_2"/>
    <property type="match status" value="1"/>
</dbReference>
<evidence type="ECO:0000256" key="9">
    <source>
        <dbReference type="SAM" id="MobiDB-lite"/>
    </source>
</evidence>
<dbReference type="GO" id="GO:0016567">
    <property type="term" value="P:protein ubiquitination"/>
    <property type="evidence" value="ECO:0007669"/>
    <property type="project" value="UniProtKB-ARBA"/>
</dbReference>
<evidence type="ECO:0000256" key="3">
    <source>
        <dbReference type="ARBA" id="ARBA00022679"/>
    </source>
</evidence>
<evidence type="ECO:0000313" key="11">
    <source>
        <dbReference type="EMBL" id="KAJ2907343.1"/>
    </source>
</evidence>
<keyword evidence="3" id="KW-0808">Transferase</keyword>
<feature type="domain" description="RING-type" evidence="10">
    <location>
        <begin position="499"/>
        <end position="540"/>
    </location>
</feature>
<dbReference type="GO" id="GO:0005634">
    <property type="term" value="C:nucleus"/>
    <property type="evidence" value="ECO:0007669"/>
    <property type="project" value="TreeGrafter"/>
</dbReference>
<feature type="region of interest" description="Disordered" evidence="9">
    <location>
        <begin position="464"/>
        <end position="494"/>
    </location>
</feature>